<dbReference type="Proteomes" id="UP000293874">
    <property type="component" value="Unassembled WGS sequence"/>
</dbReference>
<comment type="caution">
    <text evidence="1">The sequence shown here is derived from an EMBL/GenBank/DDBJ whole genome shotgun (WGS) entry which is preliminary data.</text>
</comment>
<dbReference type="AlphaFoldDB" id="A0A4Q7MU40"/>
<gene>
    <name evidence="1" type="ORF">EV199_4072</name>
</gene>
<reference evidence="1 2" key="1">
    <citation type="submission" date="2019-02" db="EMBL/GenBank/DDBJ databases">
        <title>Genomic Encyclopedia of Type Strains, Phase IV (KMG-IV): sequencing the most valuable type-strain genomes for metagenomic binning, comparative biology and taxonomic classification.</title>
        <authorList>
            <person name="Goeker M."/>
        </authorList>
    </citation>
    <scope>NUCLEOTIDE SEQUENCE [LARGE SCALE GENOMIC DNA]</scope>
    <source>
        <strain evidence="1 2">DSM 18116</strain>
    </source>
</reference>
<sequence>MTNIVTIVVVLYICYMSKSDDKGRRVILAFWKLRSKDNFEVYSNLKHFTASYPEYSYNTINNYLSKAKKPFETEDLRIERMPVITKPIATKSTFRMVPVVQKRQLHSFDQSKEDLDYWLSRSVKERAAAVTFIISQSLQPGAKLNKAAVSKRKI</sequence>
<dbReference type="RefSeq" id="WP_207234291.1">
    <property type="nucleotide sequence ID" value="NZ_CP042431.1"/>
</dbReference>
<accession>A0A4Q7MU40</accession>
<name>A0A4Q7MU40_9BACT</name>
<dbReference type="EMBL" id="SGXA01000002">
    <property type="protein sequence ID" value="RZS72157.1"/>
    <property type="molecule type" value="Genomic_DNA"/>
</dbReference>
<evidence type="ECO:0000313" key="1">
    <source>
        <dbReference type="EMBL" id="RZS72157.1"/>
    </source>
</evidence>
<evidence type="ECO:0000313" key="2">
    <source>
        <dbReference type="Proteomes" id="UP000293874"/>
    </source>
</evidence>
<organism evidence="1 2">
    <name type="scientific">Pseudobacter ginsenosidimutans</name>
    <dbReference type="NCBI Taxonomy" id="661488"/>
    <lineage>
        <taxon>Bacteria</taxon>
        <taxon>Pseudomonadati</taxon>
        <taxon>Bacteroidota</taxon>
        <taxon>Chitinophagia</taxon>
        <taxon>Chitinophagales</taxon>
        <taxon>Chitinophagaceae</taxon>
        <taxon>Pseudobacter</taxon>
    </lineage>
</organism>
<keyword evidence="2" id="KW-1185">Reference proteome</keyword>
<proteinExistence type="predicted"/>
<protein>
    <submittedName>
        <fullName evidence="1">Uncharacterized protein</fullName>
    </submittedName>
</protein>